<dbReference type="GO" id="GO:0016787">
    <property type="term" value="F:hydrolase activity"/>
    <property type="evidence" value="ECO:0007669"/>
    <property type="project" value="UniProtKB-KW"/>
</dbReference>
<evidence type="ECO:0000256" key="1">
    <source>
        <dbReference type="ARBA" id="ARBA00001946"/>
    </source>
</evidence>
<organism evidence="4 5">
    <name type="scientific">Candidatus Magasanikbacteria bacterium CG10_big_fil_rev_8_21_14_0_10_36_16</name>
    <dbReference type="NCBI Taxonomy" id="1974645"/>
    <lineage>
        <taxon>Bacteria</taxon>
        <taxon>Candidatus Magasanikiibacteriota</taxon>
    </lineage>
</organism>
<comment type="caution">
    <text evidence="4">The sequence shown here is derived from an EMBL/GenBank/DDBJ whole genome shotgun (WGS) entry which is preliminary data.</text>
</comment>
<keyword evidence="2" id="KW-0378">Hydrolase</keyword>
<dbReference type="InterPro" id="IPR000086">
    <property type="entry name" value="NUDIX_hydrolase_dom"/>
</dbReference>
<evidence type="ECO:0000313" key="4">
    <source>
        <dbReference type="EMBL" id="PIR78413.1"/>
    </source>
</evidence>
<name>A0A2H0U160_9BACT</name>
<accession>A0A2H0U160</accession>
<dbReference type="Gene3D" id="3.90.79.10">
    <property type="entry name" value="Nucleoside Triphosphate Pyrophosphohydrolase"/>
    <property type="match status" value="1"/>
</dbReference>
<dbReference type="SUPFAM" id="SSF55811">
    <property type="entry name" value="Nudix"/>
    <property type="match status" value="1"/>
</dbReference>
<dbReference type="PANTHER" id="PTHR11839:SF18">
    <property type="entry name" value="NUDIX HYDROLASE DOMAIN-CONTAINING PROTEIN"/>
    <property type="match status" value="1"/>
</dbReference>
<evidence type="ECO:0000256" key="2">
    <source>
        <dbReference type="ARBA" id="ARBA00022801"/>
    </source>
</evidence>
<dbReference type="Pfam" id="PF00293">
    <property type="entry name" value="NUDIX"/>
    <property type="match status" value="1"/>
</dbReference>
<dbReference type="PROSITE" id="PS51462">
    <property type="entry name" value="NUDIX"/>
    <property type="match status" value="1"/>
</dbReference>
<dbReference type="InterPro" id="IPR015797">
    <property type="entry name" value="NUDIX_hydrolase-like_dom_sf"/>
</dbReference>
<sequence>MPKHLEKKSEETLYKTNWSTYKHDRYVMSNGEEGDYFYSEPMPSVMIVPVLPDGKIVLVLQNRYLFDKQSIEFPAGKAKQGQTIIEAAKAELQEETGYTADEIVNLGVFAYAPAEIKSLCNVYLAQVSTQGNQMLDDTEDMDVLYRRPDEIEEMIKNNEIWNGLTMAVWSLVRHHLIK</sequence>
<dbReference type="PANTHER" id="PTHR11839">
    <property type="entry name" value="UDP/ADP-SUGAR PYROPHOSPHATASE"/>
    <property type="match status" value="1"/>
</dbReference>
<dbReference type="GO" id="GO:0006753">
    <property type="term" value="P:nucleoside phosphate metabolic process"/>
    <property type="evidence" value="ECO:0007669"/>
    <property type="project" value="TreeGrafter"/>
</dbReference>
<comment type="cofactor">
    <cofactor evidence="1">
        <name>Mg(2+)</name>
        <dbReference type="ChEBI" id="CHEBI:18420"/>
    </cofactor>
</comment>
<reference evidence="5" key="1">
    <citation type="submission" date="2017-09" db="EMBL/GenBank/DDBJ databases">
        <title>Depth-based differentiation of microbial function through sediment-hosted aquifers and enrichment of novel symbionts in the deep terrestrial subsurface.</title>
        <authorList>
            <person name="Probst A.J."/>
            <person name="Ladd B."/>
            <person name="Jarett J.K."/>
            <person name="Geller-Mcgrath D.E."/>
            <person name="Sieber C.M.K."/>
            <person name="Emerson J.B."/>
            <person name="Anantharaman K."/>
            <person name="Thomas B.C."/>
            <person name="Malmstrom R."/>
            <person name="Stieglmeier M."/>
            <person name="Klingl A."/>
            <person name="Woyke T."/>
            <person name="Ryan C.M."/>
            <person name="Banfield J.F."/>
        </authorList>
    </citation>
    <scope>NUCLEOTIDE SEQUENCE [LARGE SCALE GENOMIC DNA]</scope>
</reference>
<dbReference type="AlphaFoldDB" id="A0A2H0U160"/>
<evidence type="ECO:0000313" key="5">
    <source>
        <dbReference type="Proteomes" id="UP000230852"/>
    </source>
</evidence>
<gene>
    <name evidence="4" type="ORF">COU28_01700</name>
</gene>
<protein>
    <recommendedName>
        <fullName evidence="3">Nudix hydrolase domain-containing protein</fullName>
    </recommendedName>
</protein>
<evidence type="ECO:0000259" key="3">
    <source>
        <dbReference type="PROSITE" id="PS51462"/>
    </source>
</evidence>
<dbReference type="Proteomes" id="UP000230852">
    <property type="component" value="Unassembled WGS sequence"/>
</dbReference>
<dbReference type="GO" id="GO:0019693">
    <property type="term" value="P:ribose phosphate metabolic process"/>
    <property type="evidence" value="ECO:0007669"/>
    <property type="project" value="TreeGrafter"/>
</dbReference>
<feature type="domain" description="Nudix hydrolase" evidence="3">
    <location>
        <begin position="40"/>
        <end position="168"/>
    </location>
</feature>
<dbReference type="CDD" id="cd03424">
    <property type="entry name" value="NUDIX_ADPRase_Nudt5_UGPPase_Nudt14"/>
    <property type="match status" value="1"/>
</dbReference>
<dbReference type="EMBL" id="PFBU01000033">
    <property type="protein sequence ID" value="PIR78413.1"/>
    <property type="molecule type" value="Genomic_DNA"/>
</dbReference>
<dbReference type="GO" id="GO:0005829">
    <property type="term" value="C:cytosol"/>
    <property type="evidence" value="ECO:0007669"/>
    <property type="project" value="TreeGrafter"/>
</dbReference>
<proteinExistence type="predicted"/>